<dbReference type="PRINTS" id="PR01353">
    <property type="entry name" value="GLUCAGNFAMLY"/>
</dbReference>
<accession>A0A8C4E1T6</accession>
<evidence type="ECO:0000256" key="10">
    <source>
        <dbReference type="ARBA" id="ARBA00023170"/>
    </source>
</evidence>
<evidence type="ECO:0000313" key="17">
    <source>
        <dbReference type="Proteomes" id="UP000694389"/>
    </source>
</evidence>
<keyword evidence="5" id="KW-0732">Signal</keyword>
<feature type="domain" description="G-protein coupled receptors family 2 profile 1" evidence="14">
    <location>
        <begin position="1"/>
        <end position="81"/>
    </location>
</feature>
<keyword evidence="3" id="KW-1003">Cell membrane</keyword>
<keyword evidence="9" id="KW-1015">Disulfide bond</keyword>
<evidence type="ECO:0000256" key="5">
    <source>
        <dbReference type="ARBA" id="ARBA00022729"/>
    </source>
</evidence>
<evidence type="ECO:0000256" key="2">
    <source>
        <dbReference type="ARBA" id="ARBA00005314"/>
    </source>
</evidence>
<feature type="transmembrane region" description="Helical" evidence="13">
    <location>
        <begin position="285"/>
        <end position="303"/>
    </location>
</feature>
<dbReference type="Gene3D" id="4.10.1240.10">
    <property type="entry name" value="GPCR, family 2, extracellular hormone receptor domain"/>
    <property type="match status" value="1"/>
</dbReference>
<dbReference type="InterPro" id="IPR000832">
    <property type="entry name" value="GPCR_2_secretin-like"/>
</dbReference>
<dbReference type="Pfam" id="PF00002">
    <property type="entry name" value="7tm_2"/>
    <property type="match status" value="1"/>
</dbReference>
<dbReference type="SUPFAM" id="SSF111418">
    <property type="entry name" value="Hormone receptor domain"/>
    <property type="match status" value="1"/>
</dbReference>
<dbReference type="GO" id="GO:0005886">
    <property type="term" value="C:plasma membrane"/>
    <property type="evidence" value="ECO:0007669"/>
    <property type="project" value="UniProtKB-SubCell"/>
</dbReference>
<keyword evidence="6 13" id="KW-1133">Transmembrane helix</keyword>
<evidence type="ECO:0000256" key="6">
    <source>
        <dbReference type="ARBA" id="ARBA00022989"/>
    </source>
</evidence>
<dbReference type="PROSITE" id="PS00650">
    <property type="entry name" value="G_PROTEIN_RECEP_F2_2"/>
    <property type="match status" value="1"/>
</dbReference>
<dbReference type="PROSITE" id="PS00649">
    <property type="entry name" value="G_PROTEIN_RECEP_F2_1"/>
    <property type="match status" value="1"/>
</dbReference>
<keyword evidence="11" id="KW-0325">Glycoprotein</keyword>
<dbReference type="InterPro" id="IPR001879">
    <property type="entry name" value="GPCR_2_extracellular_dom"/>
</dbReference>
<dbReference type="InterPro" id="IPR003290">
    <property type="entry name" value="GPCR_2_GLP1/glucagon_rcpt"/>
</dbReference>
<dbReference type="InterPro" id="IPR050332">
    <property type="entry name" value="GPCR_2"/>
</dbReference>
<gene>
    <name evidence="16" type="primary">LOC127373758</name>
</gene>
<dbReference type="Pfam" id="PF02793">
    <property type="entry name" value="HRM"/>
    <property type="match status" value="1"/>
</dbReference>
<evidence type="ECO:0000256" key="12">
    <source>
        <dbReference type="ARBA" id="ARBA00023224"/>
    </source>
</evidence>
<evidence type="ECO:0000256" key="1">
    <source>
        <dbReference type="ARBA" id="ARBA00004651"/>
    </source>
</evidence>
<evidence type="ECO:0000256" key="11">
    <source>
        <dbReference type="ARBA" id="ARBA00023180"/>
    </source>
</evidence>
<evidence type="ECO:0000259" key="15">
    <source>
        <dbReference type="PROSITE" id="PS50261"/>
    </source>
</evidence>
<proteinExistence type="inferred from homology"/>
<dbReference type="Proteomes" id="UP000694389">
    <property type="component" value="Unassembled WGS sequence"/>
</dbReference>
<keyword evidence="8 13" id="KW-0472">Membrane</keyword>
<dbReference type="GeneTree" id="ENSGT00940000157969"/>
<evidence type="ECO:0000256" key="3">
    <source>
        <dbReference type="ARBA" id="ARBA00022475"/>
    </source>
</evidence>
<dbReference type="AlphaFoldDB" id="A0A8C4E1T6"/>
<dbReference type="Gene3D" id="1.20.1070.10">
    <property type="entry name" value="Rhodopsin 7-helix transmembrane proteins"/>
    <property type="match status" value="1"/>
</dbReference>
<evidence type="ECO:0008006" key="18">
    <source>
        <dbReference type="Google" id="ProtNLM"/>
    </source>
</evidence>
<feature type="transmembrane region" description="Helical" evidence="13">
    <location>
        <begin position="198"/>
        <end position="219"/>
    </location>
</feature>
<evidence type="ECO:0000256" key="13">
    <source>
        <dbReference type="SAM" id="Phobius"/>
    </source>
</evidence>
<dbReference type="GO" id="GO:0004967">
    <property type="term" value="F:glucagon receptor activity"/>
    <property type="evidence" value="ECO:0007669"/>
    <property type="project" value="InterPro"/>
</dbReference>
<keyword evidence="7" id="KW-0297">G-protein coupled receptor</keyword>
<dbReference type="Ensembl" id="ENSDLAT00005013297.2">
    <property type="protein sequence ID" value="ENSDLAP00005012167.2"/>
    <property type="gene ID" value="ENSDLAG00005006125.2"/>
</dbReference>
<keyword evidence="4 13" id="KW-0812">Transmembrane</keyword>
<evidence type="ECO:0000259" key="14">
    <source>
        <dbReference type="PROSITE" id="PS50227"/>
    </source>
</evidence>
<keyword evidence="17" id="KW-1185">Reference proteome</keyword>
<name>A0A8C4E1T6_DICLA</name>
<keyword evidence="12" id="KW-0807">Transducer</keyword>
<reference evidence="16" key="1">
    <citation type="submission" date="2025-08" db="UniProtKB">
        <authorList>
            <consortium name="Ensembl"/>
        </authorList>
    </citation>
    <scope>IDENTIFICATION</scope>
</reference>
<feature type="transmembrane region" description="Helical" evidence="13">
    <location>
        <begin position="239"/>
        <end position="264"/>
    </location>
</feature>
<dbReference type="GO" id="GO:0007166">
    <property type="term" value="P:cell surface receptor signaling pathway"/>
    <property type="evidence" value="ECO:0007669"/>
    <property type="project" value="InterPro"/>
</dbReference>
<sequence>MIENEPLLQEGLFCNRTFDRYACWPDSPASSVVNISCPFYLPWYDKVSQGVVRRRCGSDGLWEREDSGQVWRDMTQCEEEKEVTSQEKEKLIYLTHKIQIFGTFMSPYRKLHCTRNYIHANLFLSLILRAVSVIIKDTMLERHWGREIMKQTDAAIGCRIAQVMMQYCVLANHYWFFGEAIYLYSVLIASVFIDNNKYLPYICLGWGTPLLFVIPWVVMKLLKENKECWAVNENMNYWWIIRFPILFASLINFLIFMKILKVILSKLRANNQSGYPDYKLRLAKATLTLIPLFGIHEIIFIFATDEQTTGVLRYIKVFFTLFLNSFQGFLVSVLYCYANKEVCCFISYSHFIFIP</sequence>
<reference evidence="16" key="2">
    <citation type="submission" date="2025-09" db="UniProtKB">
        <authorList>
            <consortium name="Ensembl"/>
        </authorList>
    </citation>
    <scope>IDENTIFICATION</scope>
</reference>
<evidence type="ECO:0000256" key="9">
    <source>
        <dbReference type="ARBA" id="ARBA00023157"/>
    </source>
</evidence>
<organism evidence="16 17">
    <name type="scientific">Dicentrarchus labrax</name>
    <name type="common">European seabass</name>
    <name type="synonym">Morone labrax</name>
    <dbReference type="NCBI Taxonomy" id="13489"/>
    <lineage>
        <taxon>Eukaryota</taxon>
        <taxon>Metazoa</taxon>
        <taxon>Chordata</taxon>
        <taxon>Craniata</taxon>
        <taxon>Vertebrata</taxon>
        <taxon>Euteleostomi</taxon>
        <taxon>Actinopterygii</taxon>
        <taxon>Neopterygii</taxon>
        <taxon>Teleostei</taxon>
        <taxon>Neoteleostei</taxon>
        <taxon>Acanthomorphata</taxon>
        <taxon>Eupercaria</taxon>
        <taxon>Moronidae</taxon>
        <taxon>Dicentrarchus</taxon>
    </lineage>
</organism>
<dbReference type="PROSITE" id="PS50227">
    <property type="entry name" value="G_PROTEIN_RECEP_F2_3"/>
    <property type="match status" value="1"/>
</dbReference>
<feature type="domain" description="G-protein coupled receptors family 2 profile 2" evidence="15">
    <location>
        <begin position="108"/>
        <end position="339"/>
    </location>
</feature>
<comment type="similarity">
    <text evidence="2">Belongs to the G-protein coupled receptor 2 family.</text>
</comment>
<keyword evidence="10" id="KW-0675">Receptor</keyword>
<dbReference type="SMART" id="SM00008">
    <property type="entry name" value="HormR"/>
    <property type="match status" value="1"/>
</dbReference>
<evidence type="ECO:0000256" key="4">
    <source>
        <dbReference type="ARBA" id="ARBA00022692"/>
    </source>
</evidence>
<comment type="subcellular location">
    <subcellularLocation>
        <location evidence="1">Cell membrane</location>
        <topology evidence="1">Multi-pass membrane protein</topology>
    </subcellularLocation>
</comment>
<dbReference type="PROSITE" id="PS50261">
    <property type="entry name" value="G_PROTEIN_RECEP_F2_4"/>
    <property type="match status" value="1"/>
</dbReference>
<dbReference type="InterPro" id="IPR036445">
    <property type="entry name" value="GPCR_2_extracell_dom_sf"/>
</dbReference>
<dbReference type="InterPro" id="IPR017981">
    <property type="entry name" value="GPCR_2-like_7TM"/>
</dbReference>
<feature type="transmembrane region" description="Helical" evidence="13">
    <location>
        <begin position="174"/>
        <end position="193"/>
    </location>
</feature>
<evidence type="ECO:0000256" key="8">
    <source>
        <dbReference type="ARBA" id="ARBA00023136"/>
    </source>
</evidence>
<dbReference type="PANTHER" id="PTHR45620">
    <property type="entry name" value="PDF RECEPTOR-LIKE PROTEIN-RELATED"/>
    <property type="match status" value="1"/>
</dbReference>
<feature type="transmembrane region" description="Helical" evidence="13">
    <location>
        <begin position="315"/>
        <end position="338"/>
    </location>
</feature>
<evidence type="ECO:0000313" key="16">
    <source>
        <dbReference type="Ensembl" id="ENSDLAP00005012167.2"/>
    </source>
</evidence>
<evidence type="ECO:0000256" key="7">
    <source>
        <dbReference type="ARBA" id="ARBA00023040"/>
    </source>
</evidence>
<dbReference type="GO" id="GO:0007188">
    <property type="term" value="P:adenylate cyclase-modulating G protein-coupled receptor signaling pathway"/>
    <property type="evidence" value="ECO:0007669"/>
    <property type="project" value="TreeGrafter"/>
</dbReference>
<protein>
    <recommendedName>
        <fullName evidence="18">Glucagon receptor</fullName>
    </recommendedName>
</protein>
<dbReference type="InterPro" id="IPR017983">
    <property type="entry name" value="GPCR_2_secretin-like_CS"/>
</dbReference>
<dbReference type="PRINTS" id="PR00249">
    <property type="entry name" value="GPCRSECRETIN"/>
</dbReference>
<dbReference type="GO" id="GO:0017046">
    <property type="term" value="F:peptide hormone binding"/>
    <property type="evidence" value="ECO:0007669"/>
    <property type="project" value="TreeGrafter"/>
</dbReference>
<dbReference type="PANTHER" id="PTHR45620:SF30">
    <property type="entry name" value="GLUCAGON RECEPTOR-LIKE PROTEIN"/>
    <property type="match status" value="1"/>
</dbReference>